<dbReference type="Gene3D" id="2.170.130.10">
    <property type="entry name" value="TonB-dependent receptor, plug domain"/>
    <property type="match status" value="1"/>
</dbReference>
<keyword evidence="2 8" id="KW-0813">Transport</keyword>
<dbReference type="Pfam" id="PF07715">
    <property type="entry name" value="Plug"/>
    <property type="match status" value="1"/>
</dbReference>
<keyword evidence="6 8" id="KW-0472">Membrane</keyword>
<dbReference type="RefSeq" id="WP_099623152.1">
    <property type="nucleotide sequence ID" value="NZ_CP024201.1"/>
</dbReference>
<keyword evidence="14" id="KW-1185">Reference proteome</keyword>
<dbReference type="Gene3D" id="2.40.170.20">
    <property type="entry name" value="TonB-dependent receptor, beta-barrel domain"/>
    <property type="match status" value="1"/>
</dbReference>
<keyword evidence="7 8" id="KW-0998">Cell outer membrane</keyword>
<dbReference type="PANTHER" id="PTHR40980">
    <property type="entry name" value="PLUG DOMAIN-CONTAINING PROTEIN"/>
    <property type="match status" value="1"/>
</dbReference>
<feature type="domain" description="TonB-dependent receptor plug" evidence="12">
    <location>
        <begin position="59"/>
        <end position="168"/>
    </location>
</feature>
<evidence type="ECO:0000256" key="8">
    <source>
        <dbReference type="PROSITE-ProRule" id="PRU01360"/>
    </source>
</evidence>
<reference evidence="13 14" key="1">
    <citation type="submission" date="2017-10" db="EMBL/GenBank/DDBJ databases">
        <title>Genome sequence of Caulobacter mirabilis FWC38.</title>
        <authorList>
            <person name="Fiebig A."/>
            <person name="Crosson S."/>
        </authorList>
    </citation>
    <scope>NUCLEOTIDE SEQUENCE [LARGE SCALE GENOMIC DNA]</scope>
    <source>
        <strain evidence="13 14">FWC 38</strain>
    </source>
</reference>
<dbReference type="KEGG" id="cmb:CSW64_16620"/>
<accession>A0A2D2B0X3</accession>
<evidence type="ECO:0000256" key="6">
    <source>
        <dbReference type="ARBA" id="ARBA00023136"/>
    </source>
</evidence>
<evidence type="ECO:0000256" key="5">
    <source>
        <dbReference type="ARBA" id="ARBA00023077"/>
    </source>
</evidence>
<evidence type="ECO:0000256" key="1">
    <source>
        <dbReference type="ARBA" id="ARBA00004571"/>
    </source>
</evidence>
<feature type="signal peptide" evidence="10">
    <location>
        <begin position="1"/>
        <end position="31"/>
    </location>
</feature>
<dbReference type="OrthoDB" id="5476657at2"/>
<dbReference type="NCBIfam" id="TIGR01782">
    <property type="entry name" value="TonB-Xanth-Caul"/>
    <property type="match status" value="1"/>
</dbReference>
<dbReference type="InterPro" id="IPR037066">
    <property type="entry name" value="Plug_dom_sf"/>
</dbReference>
<evidence type="ECO:0000256" key="4">
    <source>
        <dbReference type="ARBA" id="ARBA00022692"/>
    </source>
</evidence>
<protein>
    <submittedName>
        <fullName evidence="13">TonB-dependent receptor</fullName>
    </submittedName>
</protein>
<sequence>MTLSPSLVPLGRLLSTTALTLVLATPAAAWAEDASQVSEVTIVGKRDAIIGAQTLQHEAVSVTSVISGEELREQPQANIADLLTRVPGINSSADMSRNHAGTGEAQYVSIRGLDTSYNAFSLNGVRLAQTDANTRSISMNLLSPFSMQYVSINKAPTADLDGDAIAGIVDFRTATAFDVKDGYRKVLVQGQFAQMADERGQDPYGYAFQGEVAERFGDADQFGVYVNAYFADKDTYGESTAFQKEHEKNNNNIPGPLRENEDNLFARGVQWNAFRNNIQRKGLTLNLDYAGENHKAYVHATHGAYRLKSWMDQSSIRNELATALGQVNPNGGAYNPAGLREDYGIMGGLYHRTEHSDQTLTTVRAGGESRFNAFVFDYHLAYSKGEQDYPLRIESAFYGLPFIGTADQTGAATKDGLLITATADEKHPRALLTPSAAAYIGNLHNLRQYYVQAGYEKTWEEKTEFAFNGAWESNFGFLKLLKAGVKYETADRSSTVVDTGAKRHKFSAPYSPVHDDAIGAFNTRGEFADLFPGKMVTGFMGGLPQAPLKLLDTGRIEQMARDYSLARLPADAARFGTTTGEEKRTAIYIMGRFEAGDLTVIPGLRYERNQYGASNYRDVYQTGKPDRKELVSSDRTYSMLLPSLVATYRPNERTVYRASIRKSYSRPAFDQLFGSTEISYDAQDRVEEIYEPNPNLKPVKSIDLDLAAEFYGDDSDMVSVAVYYKKLSDLIFSSGSTNTSGNNNAWGAGVVSPSGVTVVSTQNGGEGTVYGVELMGRYRFRGLPDWADGLGVMANVTLQRSRGETYIQSGGVYKGYYELPLPHAPDLMYNLELNYERGPFAAALNYNYTDQRLRGVRGNRPHNFIQPVAKLNFSSTYRFNDHLRFGVSVENILDEHNYWATIGERSTILSDDRKGGYVKVGRTFQINATYAF</sequence>
<dbReference type="GO" id="GO:0009279">
    <property type="term" value="C:cell outer membrane"/>
    <property type="evidence" value="ECO:0007669"/>
    <property type="project" value="UniProtKB-SubCell"/>
</dbReference>
<dbReference type="InterPro" id="IPR000531">
    <property type="entry name" value="Beta-barrel_TonB"/>
</dbReference>
<dbReference type="InterPro" id="IPR012910">
    <property type="entry name" value="Plug_dom"/>
</dbReference>
<comment type="subcellular location">
    <subcellularLocation>
        <location evidence="1 8">Cell outer membrane</location>
        <topology evidence="1 8">Multi-pass membrane protein</topology>
    </subcellularLocation>
</comment>
<keyword evidence="4 8" id="KW-0812">Transmembrane</keyword>
<dbReference type="SUPFAM" id="SSF56935">
    <property type="entry name" value="Porins"/>
    <property type="match status" value="1"/>
</dbReference>
<evidence type="ECO:0000259" key="12">
    <source>
        <dbReference type="Pfam" id="PF07715"/>
    </source>
</evidence>
<evidence type="ECO:0000313" key="13">
    <source>
        <dbReference type="EMBL" id="ATQ43904.1"/>
    </source>
</evidence>
<dbReference type="Proteomes" id="UP000228945">
    <property type="component" value="Chromosome"/>
</dbReference>
<evidence type="ECO:0000256" key="7">
    <source>
        <dbReference type="ARBA" id="ARBA00023237"/>
    </source>
</evidence>
<feature type="domain" description="TonB-dependent receptor-like beta-barrel" evidence="11">
    <location>
        <begin position="438"/>
        <end position="892"/>
    </location>
</feature>
<dbReference type="InterPro" id="IPR010104">
    <property type="entry name" value="TonB_rcpt_bac"/>
</dbReference>
<evidence type="ECO:0000256" key="10">
    <source>
        <dbReference type="SAM" id="SignalP"/>
    </source>
</evidence>
<dbReference type="PANTHER" id="PTHR40980:SF4">
    <property type="entry name" value="TONB-DEPENDENT RECEPTOR-LIKE BETA-BARREL DOMAIN-CONTAINING PROTEIN"/>
    <property type="match status" value="1"/>
</dbReference>
<dbReference type="Pfam" id="PF00593">
    <property type="entry name" value="TonB_dep_Rec_b-barrel"/>
    <property type="match status" value="1"/>
</dbReference>
<evidence type="ECO:0000256" key="3">
    <source>
        <dbReference type="ARBA" id="ARBA00022452"/>
    </source>
</evidence>
<feature type="chain" id="PRO_5013682583" evidence="10">
    <location>
        <begin position="32"/>
        <end position="932"/>
    </location>
</feature>
<keyword evidence="5 9" id="KW-0798">TonB box</keyword>
<keyword evidence="10" id="KW-0732">Signal</keyword>
<name>A0A2D2B0X3_9CAUL</name>
<keyword evidence="3 8" id="KW-1134">Transmembrane beta strand</keyword>
<proteinExistence type="inferred from homology"/>
<evidence type="ECO:0000259" key="11">
    <source>
        <dbReference type="Pfam" id="PF00593"/>
    </source>
</evidence>
<keyword evidence="13" id="KW-0675">Receptor</keyword>
<evidence type="ECO:0000256" key="2">
    <source>
        <dbReference type="ARBA" id="ARBA00022448"/>
    </source>
</evidence>
<dbReference type="InterPro" id="IPR039426">
    <property type="entry name" value="TonB-dep_rcpt-like"/>
</dbReference>
<comment type="similarity">
    <text evidence="8 9">Belongs to the TonB-dependent receptor family.</text>
</comment>
<dbReference type="CDD" id="cd01347">
    <property type="entry name" value="ligand_gated_channel"/>
    <property type="match status" value="1"/>
</dbReference>
<dbReference type="InterPro" id="IPR036942">
    <property type="entry name" value="Beta-barrel_TonB_sf"/>
</dbReference>
<dbReference type="PROSITE" id="PS52016">
    <property type="entry name" value="TONB_DEPENDENT_REC_3"/>
    <property type="match status" value="1"/>
</dbReference>
<organism evidence="13 14">
    <name type="scientific">Caulobacter mirabilis</name>
    <dbReference type="NCBI Taxonomy" id="69666"/>
    <lineage>
        <taxon>Bacteria</taxon>
        <taxon>Pseudomonadati</taxon>
        <taxon>Pseudomonadota</taxon>
        <taxon>Alphaproteobacteria</taxon>
        <taxon>Caulobacterales</taxon>
        <taxon>Caulobacteraceae</taxon>
        <taxon>Caulobacter</taxon>
    </lineage>
</organism>
<gene>
    <name evidence="13" type="ORF">CSW64_16620</name>
</gene>
<evidence type="ECO:0000256" key="9">
    <source>
        <dbReference type="RuleBase" id="RU003357"/>
    </source>
</evidence>
<evidence type="ECO:0000313" key="14">
    <source>
        <dbReference type="Proteomes" id="UP000228945"/>
    </source>
</evidence>
<dbReference type="EMBL" id="CP024201">
    <property type="protein sequence ID" value="ATQ43904.1"/>
    <property type="molecule type" value="Genomic_DNA"/>
</dbReference>
<dbReference type="AlphaFoldDB" id="A0A2D2B0X3"/>